<proteinExistence type="inferred from homology"/>
<accession>A0AAE1EKB0</accession>
<feature type="compositionally biased region" description="Polar residues" evidence="4">
    <location>
        <begin position="13"/>
        <end position="27"/>
    </location>
</feature>
<protein>
    <recommendedName>
        <fullName evidence="3">3',5'-cyclic-GMP phosphodiesterase</fullName>
        <ecNumber evidence="3">3.1.4.35</ecNumber>
    </recommendedName>
</protein>
<dbReference type="SUPFAM" id="SSF109604">
    <property type="entry name" value="HD-domain/PDEase-like"/>
    <property type="match status" value="1"/>
</dbReference>
<evidence type="ECO:0000256" key="2">
    <source>
        <dbReference type="ARBA" id="ARBA00007648"/>
    </source>
</evidence>
<reference evidence="6" key="1">
    <citation type="submission" date="2023-10" db="EMBL/GenBank/DDBJ databases">
        <title>Genome assemblies of two species of porcelain crab, Petrolisthes cinctipes and Petrolisthes manimaculis (Anomura: Porcellanidae).</title>
        <authorList>
            <person name="Angst P."/>
        </authorList>
    </citation>
    <scope>NUCLEOTIDE SEQUENCE</scope>
    <source>
        <strain evidence="6">PB745_01</strain>
        <tissue evidence="6">Gill</tissue>
    </source>
</reference>
<dbReference type="GO" id="GO:0047555">
    <property type="term" value="F:3',5'-cyclic-GMP phosphodiesterase activity"/>
    <property type="evidence" value="ECO:0007669"/>
    <property type="project" value="UniProtKB-EC"/>
</dbReference>
<evidence type="ECO:0000256" key="4">
    <source>
        <dbReference type="SAM" id="MobiDB-lite"/>
    </source>
</evidence>
<comment type="caution">
    <text evidence="6">The sequence shown here is derived from an EMBL/GenBank/DDBJ whole genome shotgun (WGS) entry which is preliminary data.</text>
</comment>
<dbReference type="PANTHER" id="PTHR11347">
    <property type="entry name" value="CYCLIC NUCLEOTIDE PHOSPHODIESTERASE"/>
    <property type="match status" value="1"/>
</dbReference>
<organism evidence="6 7">
    <name type="scientific">Petrolisthes cinctipes</name>
    <name type="common">Flat porcelain crab</name>
    <dbReference type="NCBI Taxonomy" id="88211"/>
    <lineage>
        <taxon>Eukaryota</taxon>
        <taxon>Metazoa</taxon>
        <taxon>Ecdysozoa</taxon>
        <taxon>Arthropoda</taxon>
        <taxon>Crustacea</taxon>
        <taxon>Multicrustacea</taxon>
        <taxon>Malacostraca</taxon>
        <taxon>Eumalacostraca</taxon>
        <taxon>Eucarida</taxon>
        <taxon>Decapoda</taxon>
        <taxon>Pleocyemata</taxon>
        <taxon>Anomura</taxon>
        <taxon>Galatheoidea</taxon>
        <taxon>Porcellanidae</taxon>
        <taxon>Petrolisthes</taxon>
    </lineage>
</organism>
<gene>
    <name evidence="6" type="ORF">Pcinc_038195</name>
</gene>
<dbReference type="GO" id="GO:0007165">
    <property type="term" value="P:signal transduction"/>
    <property type="evidence" value="ECO:0007669"/>
    <property type="project" value="InterPro"/>
</dbReference>
<feature type="region of interest" description="Disordered" evidence="4">
    <location>
        <begin position="13"/>
        <end position="38"/>
    </location>
</feature>
<dbReference type="InterPro" id="IPR029016">
    <property type="entry name" value="GAF-like_dom_sf"/>
</dbReference>
<feature type="region of interest" description="Disordered" evidence="4">
    <location>
        <begin position="744"/>
        <end position="763"/>
    </location>
</feature>
<keyword evidence="7" id="KW-1185">Reference proteome</keyword>
<name>A0AAE1EKB0_PETCI</name>
<dbReference type="PROSITE" id="PS51845">
    <property type="entry name" value="PDEASE_I_2"/>
    <property type="match status" value="1"/>
</dbReference>
<evidence type="ECO:0000256" key="1">
    <source>
        <dbReference type="ARBA" id="ARBA00001968"/>
    </source>
</evidence>
<feature type="non-terminal residue" evidence="6">
    <location>
        <position position="1"/>
    </location>
</feature>
<dbReference type="InterPro" id="IPR002073">
    <property type="entry name" value="PDEase_catalytic_dom"/>
</dbReference>
<feature type="domain" description="PDEase" evidence="5">
    <location>
        <begin position="915"/>
        <end position="974"/>
    </location>
</feature>
<comment type="similarity">
    <text evidence="2">Belongs to the cyclic nucleotide phosphodiesterase family.</text>
</comment>
<dbReference type="Pfam" id="PF01590">
    <property type="entry name" value="GAF"/>
    <property type="match status" value="3"/>
</dbReference>
<dbReference type="SUPFAM" id="SSF55781">
    <property type="entry name" value="GAF domain-like"/>
    <property type="match status" value="3"/>
</dbReference>
<dbReference type="Proteomes" id="UP001286313">
    <property type="component" value="Unassembled WGS sequence"/>
</dbReference>
<sequence length="974" mass="109209">MCIGKVVYCQDDVQSQSPRSGSPTFPSDLTPPSDRGSNLDLTEVKVQSYLDRHPHVVERWLREHSPLAAFRKVRGRGGGETPTSATPTDSNTHLVANYSYASRRNSLTSWLSPKTGKTRKVERLTEPELFMELIRDISTELDIDTLCHKILVNVGHLTHADRASLFLAQGPPSARCLVAKLFDVTVDTVLEEALSNAAEREILLPWGVGIVGHVADTKEVINIKDAYQVSTARVIRGHHRSKFAQGLSEVIVDSGGYQRSRWIQEVIRGHGGYRGLSEVKVDTGGYQRSRWVQGGIRGQGGFRGSSEVIVGSKVIRGHCGYRGSSEVKVGSKVIRGHGGYRGYQRSRWVQRLSEVIVGSEVIRGHCGYRGSSEVKVGTGGSSEVIVGSGGHQRSLWVQKVIRGHCGFRGYQRSLWVQRLSEVILGSEVIRGHCGFRGYQRSFWVQRLSEVILGSEVIRGHCGFRGYQRSLWVQRLSEVIVGSEVIRGHCGFRDYQRSLWVQVIRGHCGFRGYQRSRWVQRLSEVIVGTGGHQRSRCLQGVIRGHCGYRGSSEVKVFTGGHQRSLWVQVIIGHCGFRGYQRSRWVQRLSEVIVGTGGHQRSRWVQRLSEVNVGSKDPRFDSSVDRRTGYRTMSVLCMPVCNYEGEVIGVAEIINKKNGTSEFTKQDVEVFQRYLTFCGIGIQNAQLFDMSVREYKRNQLLLHLARGIFEEQTSLDRLVTKIMTEARELLKCERCSVYLLNQEATQEEEKAEKRRRGSSDQTPETLVIRQPQTMTVHMTFELRSRDGECKVSRPSSNQLAASIHARLANFVASSGQTININNVVEWLGGPLEDEGQITNSVLTIPIFNSSRQILGVAQMINKESGLYFTDQDINTFEAFAIFCGLGIQNTQVYEKACRLMARQQVALECLSYHATASQDQTDKLRTAEIPSAADFDLYNFDFCDSALNDDETCKAVIRMFIDLNLIGPFHIPYEVG</sequence>
<dbReference type="EMBL" id="JAWQEG010006235">
    <property type="protein sequence ID" value="KAK3855402.1"/>
    <property type="molecule type" value="Genomic_DNA"/>
</dbReference>
<dbReference type="SMART" id="SM00065">
    <property type="entry name" value="GAF"/>
    <property type="match status" value="2"/>
</dbReference>
<evidence type="ECO:0000256" key="3">
    <source>
        <dbReference type="ARBA" id="ARBA00012319"/>
    </source>
</evidence>
<evidence type="ECO:0000313" key="7">
    <source>
        <dbReference type="Proteomes" id="UP001286313"/>
    </source>
</evidence>
<dbReference type="AlphaFoldDB" id="A0AAE1EKB0"/>
<comment type="cofactor">
    <cofactor evidence="1">
        <name>a divalent metal cation</name>
        <dbReference type="ChEBI" id="CHEBI:60240"/>
    </cofactor>
</comment>
<evidence type="ECO:0000313" key="6">
    <source>
        <dbReference type="EMBL" id="KAK3855402.1"/>
    </source>
</evidence>
<dbReference type="EC" id="3.1.4.35" evidence="3"/>
<dbReference type="InterPro" id="IPR003018">
    <property type="entry name" value="GAF"/>
</dbReference>
<dbReference type="Gene3D" id="3.30.450.40">
    <property type="match status" value="3"/>
</dbReference>
<evidence type="ECO:0000259" key="5">
    <source>
        <dbReference type="PROSITE" id="PS51845"/>
    </source>
</evidence>